<reference evidence="1" key="2">
    <citation type="submission" date="2017-06" db="EMBL/GenBank/DDBJ databases">
        <title>The pomegranate genome and the genomics of punicalagin biosynthesis.</title>
        <authorList>
            <person name="Xu C."/>
        </authorList>
    </citation>
    <scope>NUCLEOTIDE SEQUENCE [LARGE SCALE GENOMIC DNA]</scope>
    <source>
        <tissue evidence="1">Fresh leaf</tissue>
    </source>
</reference>
<accession>A0A218XXU0</accession>
<dbReference type="PANTHER" id="PTHR31050:SF3">
    <property type="entry name" value="OS08G0412800 PROTEIN"/>
    <property type="match status" value="1"/>
</dbReference>
<dbReference type="GeneID" id="116198608"/>
<gene>
    <name evidence="1" type="ORF">CDL15_Pgr024157</name>
    <name evidence="2" type="ORF">CRG98_017149</name>
</gene>
<dbReference type="PANTHER" id="PTHR31050">
    <property type="entry name" value="OS08G0413200 PROTEIN"/>
    <property type="match status" value="1"/>
</dbReference>
<dbReference type="AlphaFoldDB" id="A0A218XXU0"/>
<sequence length="398" mass="45218">MYVTRPLSLCLRNPGALSEPPPEGPSSGFLVVQDEEAESTCCFGLCEDTRIRDLPFPQNKNLTIRYTTSQQNGTTNSYRDDVILIPVLNKPLSSNQYYAIQPRGRHKGEAHANSKDEDMTNCLCFSFVHDADPVPLNPHNIYQQFVIDPYETLCTAGSFSAKSLASDGHPPRFLRRKGWRVYSKKPKNFYLGEAPGIFDRSLRAQLPSFDVGTFEKSSQPVLVGRWYCPFMFVRDGALGDQVKRSTYYEMTLQQRWEQVYACENDGLERREPSDRNVLVDVSVKDTAILVGGKEAKHGNVANGILCFVGDERESCGVGLSLGIIERMKWEEERFGWVSGDDNGQLRVKRVEEIEGSGSDWKRFGCYVLVESFVLKRMEGSLVMSYDFRHTQHVRCKWE</sequence>
<dbReference type="InterPro" id="IPR010683">
    <property type="entry name" value="DUF1262"/>
</dbReference>
<proteinExistence type="predicted"/>
<dbReference type="Proteomes" id="UP000197138">
    <property type="component" value="Unassembled WGS sequence"/>
</dbReference>
<evidence type="ECO:0000313" key="2">
    <source>
        <dbReference type="EMBL" id="PKI62525.1"/>
    </source>
</evidence>
<comment type="caution">
    <text evidence="1">The sequence shown here is derived from an EMBL/GenBank/DDBJ whole genome shotgun (WGS) entry which is preliminary data.</text>
</comment>
<evidence type="ECO:0000313" key="3">
    <source>
        <dbReference type="Proteomes" id="UP000197138"/>
    </source>
</evidence>
<name>A0A218XXU0_PUNGR</name>
<dbReference type="EMBL" id="PGOL01000968">
    <property type="protein sequence ID" value="PKI62525.1"/>
    <property type="molecule type" value="Genomic_DNA"/>
</dbReference>
<evidence type="ECO:0000313" key="4">
    <source>
        <dbReference type="Proteomes" id="UP000233551"/>
    </source>
</evidence>
<dbReference type="Pfam" id="PF06880">
    <property type="entry name" value="DUF1262"/>
    <property type="match status" value="1"/>
</dbReference>
<evidence type="ECO:0008006" key="5">
    <source>
        <dbReference type="Google" id="ProtNLM"/>
    </source>
</evidence>
<dbReference type="Proteomes" id="UP000233551">
    <property type="component" value="Unassembled WGS sequence"/>
</dbReference>
<reference evidence="3" key="1">
    <citation type="journal article" date="2017" name="Plant J.">
        <title>The pomegranate (Punica granatum L.) genome and the genomics of punicalagin biosynthesis.</title>
        <authorList>
            <person name="Qin G."/>
            <person name="Xu C."/>
            <person name="Ming R."/>
            <person name="Tang H."/>
            <person name="Guyot R."/>
            <person name="Kramer E.M."/>
            <person name="Hu Y."/>
            <person name="Yi X."/>
            <person name="Qi Y."/>
            <person name="Xu X."/>
            <person name="Gao Z."/>
            <person name="Pan H."/>
            <person name="Jian J."/>
            <person name="Tian Y."/>
            <person name="Yue Z."/>
            <person name="Xu Y."/>
        </authorList>
    </citation>
    <scope>NUCLEOTIDE SEQUENCE [LARGE SCALE GENOMIC DNA]</scope>
    <source>
        <strain evidence="3">cv. Dabenzi</strain>
    </source>
</reference>
<keyword evidence="4" id="KW-1185">Reference proteome</keyword>
<reference evidence="2 4" key="3">
    <citation type="submission" date="2017-11" db="EMBL/GenBank/DDBJ databases">
        <title>De-novo sequencing of pomegranate (Punica granatum L.) genome.</title>
        <authorList>
            <person name="Akparov Z."/>
            <person name="Amiraslanov A."/>
            <person name="Hajiyeva S."/>
            <person name="Abbasov M."/>
            <person name="Kaur K."/>
            <person name="Hamwieh A."/>
            <person name="Solovyev V."/>
            <person name="Salamov A."/>
            <person name="Braich B."/>
            <person name="Kosarev P."/>
            <person name="Mahmoud A."/>
            <person name="Hajiyev E."/>
            <person name="Babayeva S."/>
            <person name="Izzatullayeva V."/>
            <person name="Mammadov A."/>
            <person name="Mammadov A."/>
            <person name="Sharifova S."/>
            <person name="Ojaghi J."/>
            <person name="Eynullazada K."/>
            <person name="Bayramov B."/>
            <person name="Abdulazimova A."/>
            <person name="Shahmuradov I."/>
        </authorList>
    </citation>
    <scope>NUCLEOTIDE SEQUENCE [LARGE SCALE GENOMIC DNA]</scope>
    <source>
        <strain evidence="2">AG2017</strain>
        <strain evidence="4">cv. AG2017</strain>
        <tissue evidence="2">Leaf</tissue>
    </source>
</reference>
<dbReference type="OrthoDB" id="647907at2759"/>
<dbReference type="EMBL" id="MTKT01000666">
    <property type="protein sequence ID" value="OWM89409.1"/>
    <property type="molecule type" value="Genomic_DNA"/>
</dbReference>
<evidence type="ECO:0000313" key="1">
    <source>
        <dbReference type="EMBL" id="OWM89409.1"/>
    </source>
</evidence>
<dbReference type="STRING" id="22663.A0A218XXU0"/>
<organism evidence="1 3">
    <name type="scientific">Punica granatum</name>
    <name type="common">Pomegranate</name>
    <dbReference type="NCBI Taxonomy" id="22663"/>
    <lineage>
        <taxon>Eukaryota</taxon>
        <taxon>Viridiplantae</taxon>
        <taxon>Streptophyta</taxon>
        <taxon>Embryophyta</taxon>
        <taxon>Tracheophyta</taxon>
        <taxon>Spermatophyta</taxon>
        <taxon>Magnoliopsida</taxon>
        <taxon>eudicotyledons</taxon>
        <taxon>Gunneridae</taxon>
        <taxon>Pentapetalae</taxon>
        <taxon>rosids</taxon>
        <taxon>malvids</taxon>
        <taxon>Myrtales</taxon>
        <taxon>Lythraceae</taxon>
        <taxon>Punica</taxon>
    </lineage>
</organism>
<protein>
    <recommendedName>
        <fullName evidence="5">Insecticidal crystal toxin domain-containing protein</fullName>
    </recommendedName>
</protein>